<keyword evidence="3" id="KW-1185">Reference proteome</keyword>
<organism evidence="2 3">
    <name type="scientific">Verticillium longisporum</name>
    <name type="common">Verticillium dahliae var. longisporum</name>
    <dbReference type="NCBI Taxonomy" id="100787"/>
    <lineage>
        <taxon>Eukaryota</taxon>
        <taxon>Fungi</taxon>
        <taxon>Dikarya</taxon>
        <taxon>Ascomycota</taxon>
        <taxon>Pezizomycotina</taxon>
        <taxon>Sordariomycetes</taxon>
        <taxon>Hypocreomycetidae</taxon>
        <taxon>Glomerellales</taxon>
        <taxon>Plectosphaerellaceae</taxon>
        <taxon>Verticillium</taxon>
    </lineage>
</organism>
<dbReference type="Proteomes" id="UP000044602">
    <property type="component" value="Unassembled WGS sequence"/>
</dbReference>
<dbReference type="GO" id="GO:0048015">
    <property type="term" value="P:phosphatidylinositol-mediated signaling"/>
    <property type="evidence" value="ECO:0007669"/>
    <property type="project" value="TreeGrafter"/>
</dbReference>
<dbReference type="Gene3D" id="2.60.40.150">
    <property type="entry name" value="C2 domain"/>
    <property type="match status" value="1"/>
</dbReference>
<dbReference type="InterPro" id="IPR001192">
    <property type="entry name" value="PI-PLC_fam"/>
</dbReference>
<evidence type="ECO:0000313" key="2">
    <source>
        <dbReference type="EMBL" id="CRK24174.1"/>
    </source>
</evidence>
<evidence type="ECO:0000313" key="3">
    <source>
        <dbReference type="Proteomes" id="UP000044602"/>
    </source>
</evidence>
<dbReference type="PANTHER" id="PTHR10336">
    <property type="entry name" value="PHOSPHOINOSITIDE-SPECIFIC PHOSPHOLIPASE C FAMILY PROTEIN"/>
    <property type="match status" value="1"/>
</dbReference>
<dbReference type="AlphaFoldDB" id="A0A0G4LQF5"/>
<feature type="domain" description="C2" evidence="1">
    <location>
        <begin position="6"/>
        <end position="104"/>
    </location>
</feature>
<reference evidence="2 3" key="1">
    <citation type="submission" date="2015-05" db="EMBL/GenBank/DDBJ databases">
        <authorList>
            <person name="Wang D.B."/>
            <person name="Wang M."/>
        </authorList>
    </citation>
    <scope>NUCLEOTIDE SEQUENCE [LARGE SCALE GENOMIC DNA]</scope>
    <source>
        <strain evidence="2">VL1</strain>
    </source>
</reference>
<gene>
    <name evidence="2" type="ORF">BN1708_018075</name>
</gene>
<name>A0A0G4LQF5_VERLO</name>
<feature type="non-terminal residue" evidence="2">
    <location>
        <position position="119"/>
    </location>
</feature>
<dbReference type="STRING" id="100787.A0A0G4LQF5"/>
<dbReference type="PANTHER" id="PTHR10336:SF82">
    <property type="entry name" value="PHOSPHOINOSITIDE PHOSPHOLIPASE C"/>
    <property type="match status" value="1"/>
</dbReference>
<dbReference type="InterPro" id="IPR000008">
    <property type="entry name" value="C2_dom"/>
</dbReference>
<dbReference type="GO" id="GO:0004435">
    <property type="term" value="F:phosphatidylinositol-4,5-bisphosphate phospholipase C activity"/>
    <property type="evidence" value="ECO:0007669"/>
    <property type="project" value="TreeGrafter"/>
</dbReference>
<dbReference type="CDD" id="cd00275">
    <property type="entry name" value="C2_PLC_like"/>
    <property type="match status" value="1"/>
</dbReference>
<dbReference type="EMBL" id="CVQH01016692">
    <property type="protein sequence ID" value="CRK24174.1"/>
    <property type="molecule type" value="Genomic_DNA"/>
</dbReference>
<dbReference type="GO" id="GO:0051209">
    <property type="term" value="P:release of sequestered calcium ion into cytosol"/>
    <property type="evidence" value="ECO:0007669"/>
    <property type="project" value="TreeGrafter"/>
</dbReference>
<dbReference type="InterPro" id="IPR035892">
    <property type="entry name" value="C2_domain_sf"/>
</dbReference>
<dbReference type="Pfam" id="PF00168">
    <property type="entry name" value="C2"/>
    <property type="match status" value="1"/>
</dbReference>
<accession>A0A0G4LQF5</accession>
<feature type="non-terminal residue" evidence="2">
    <location>
        <position position="1"/>
    </location>
</feature>
<dbReference type="SUPFAM" id="SSF49562">
    <property type="entry name" value="C2 domain (Calcium/lipid-binding domain, CaLB)"/>
    <property type="match status" value="1"/>
</dbReference>
<protein>
    <recommendedName>
        <fullName evidence="1">C2 domain-containing protein</fullName>
    </recommendedName>
</protein>
<evidence type="ECO:0000259" key="1">
    <source>
        <dbReference type="Pfam" id="PF00168"/>
    </source>
</evidence>
<proteinExistence type="predicted"/>
<sequence length="119" mass="13477">NIPLPPGDDDAKGFKPYVKVELHIEGPEEHIADDGQEREGEYKERTQTLRGRDPDFGGEALKFTGITGVVEELAFVRFTVRDDEFGRDDLSAWACVRLNRLRGGYRFVHLSDCEGHLTE</sequence>